<dbReference type="GO" id="GO:0030170">
    <property type="term" value="F:pyridoxal phosphate binding"/>
    <property type="evidence" value="ECO:0007669"/>
    <property type="project" value="TreeGrafter"/>
</dbReference>
<dbReference type="PANTHER" id="PTHR11468">
    <property type="entry name" value="GLYCOGEN PHOSPHORYLASE"/>
    <property type="match status" value="1"/>
</dbReference>
<dbReference type="GO" id="GO:0005737">
    <property type="term" value="C:cytoplasm"/>
    <property type="evidence" value="ECO:0007669"/>
    <property type="project" value="TreeGrafter"/>
</dbReference>
<name>A0A1R3GWT2_9ROSI</name>
<evidence type="ECO:0000256" key="2">
    <source>
        <dbReference type="RuleBase" id="RU000587"/>
    </source>
</evidence>
<dbReference type="GO" id="GO:0005980">
    <property type="term" value="P:glycogen catabolic process"/>
    <property type="evidence" value="ECO:0007669"/>
    <property type="project" value="TreeGrafter"/>
</dbReference>
<gene>
    <name evidence="3" type="ORF">COLO4_33013</name>
</gene>
<evidence type="ECO:0000313" key="3">
    <source>
        <dbReference type="EMBL" id="OMO62578.1"/>
    </source>
</evidence>
<comment type="cofactor">
    <cofactor evidence="2">
        <name>pyridoxal 5'-phosphate</name>
        <dbReference type="ChEBI" id="CHEBI:597326"/>
    </cofactor>
</comment>
<dbReference type="GO" id="GO:0008184">
    <property type="term" value="F:glycogen phosphorylase activity"/>
    <property type="evidence" value="ECO:0007669"/>
    <property type="project" value="InterPro"/>
</dbReference>
<comment type="function">
    <text evidence="2">Allosteric enzyme that catalyzes the rate-limiting step in glycogen catabolism, the phosphorolytic cleavage of glycogen to produce glucose-1-phosphate, and plays a central role in maintaining cellular and organismal glucose homeostasis.</text>
</comment>
<dbReference type="STRING" id="93759.A0A1R3GWT2"/>
<dbReference type="PANTHER" id="PTHR11468:SF4">
    <property type="entry name" value="ALPHA-GLUCAN PHOSPHORYLASE 2, CYTOSOLIC"/>
    <property type="match status" value="1"/>
</dbReference>
<organism evidence="3 4">
    <name type="scientific">Corchorus olitorius</name>
    <dbReference type="NCBI Taxonomy" id="93759"/>
    <lineage>
        <taxon>Eukaryota</taxon>
        <taxon>Viridiplantae</taxon>
        <taxon>Streptophyta</taxon>
        <taxon>Embryophyta</taxon>
        <taxon>Tracheophyta</taxon>
        <taxon>Spermatophyta</taxon>
        <taxon>Magnoliopsida</taxon>
        <taxon>eudicotyledons</taxon>
        <taxon>Gunneridae</taxon>
        <taxon>Pentapetalae</taxon>
        <taxon>rosids</taxon>
        <taxon>malvids</taxon>
        <taxon>Malvales</taxon>
        <taxon>Malvaceae</taxon>
        <taxon>Grewioideae</taxon>
        <taxon>Apeibeae</taxon>
        <taxon>Corchorus</taxon>
    </lineage>
</organism>
<reference evidence="4" key="1">
    <citation type="submission" date="2013-09" db="EMBL/GenBank/DDBJ databases">
        <title>Corchorus olitorius genome sequencing.</title>
        <authorList>
            <person name="Alam M."/>
            <person name="Haque M.S."/>
            <person name="Islam M.S."/>
            <person name="Emdad E.M."/>
            <person name="Islam M.M."/>
            <person name="Ahmed B."/>
            <person name="Halim A."/>
            <person name="Hossen Q.M.M."/>
            <person name="Hossain M.Z."/>
            <person name="Ahmed R."/>
            <person name="Khan M.M."/>
            <person name="Islam R."/>
            <person name="Rashid M.M."/>
            <person name="Khan S.A."/>
            <person name="Rahman M.S."/>
            <person name="Alam M."/>
            <person name="Yahiya A.S."/>
            <person name="Khan M.S."/>
            <person name="Azam M.S."/>
            <person name="Haque T."/>
            <person name="Lashkar M.Z.H."/>
            <person name="Akhand A.I."/>
            <person name="Morshed G."/>
            <person name="Roy S."/>
            <person name="Uddin K.S."/>
            <person name="Rabeya T."/>
            <person name="Hossain A.S."/>
            <person name="Chowdhury A."/>
            <person name="Snigdha A.R."/>
            <person name="Mortoza M.S."/>
            <person name="Matin S.A."/>
            <person name="Hoque S.M.E."/>
            <person name="Islam M.K."/>
            <person name="Roy D.K."/>
            <person name="Haider R."/>
            <person name="Moosa M.M."/>
            <person name="Elias S.M."/>
            <person name="Hasan A.M."/>
            <person name="Jahan S."/>
            <person name="Shafiuddin M."/>
            <person name="Mahmood N."/>
            <person name="Shommy N.S."/>
        </authorList>
    </citation>
    <scope>NUCLEOTIDE SEQUENCE [LARGE SCALE GENOMIC DNA]</scope>
    <source>
        <strain evidence="4">cv. O-4</strain>
    </source>
</reference>
<comment type="similarity">
    <text evidence="1 2">Belongs to the glycogen phosphorylase family.</text>
</comment>
<dbReference type="InterPro" id="IPR000811">
    <property type="entry name" value="Glyco_trans_35"/>
</dbReference>
<dbReference type="Pfam" id="PF00343">
    <property type="entry name" value="Phosphorylase"/>
    <property type="match status" value="1"/>
</dbReference>
<comment type="catalytic activity">
    <reaction evidence="2">
        <text>[(1-&gt;4)-alpha-D-glucosyl](n) + phosphate = [(1-&gt;4)-alpha-D-glucosyl](n-1) + alpha-D-glucose 1-phosphate</text>
        <dbReference type="Rhea" id="RHEA:41732"/>
        <dbReference type="Rhea" id="RHEA-COMP:9584"/>
        <dbReference type="Rhea" id="RHEA-COMP:9586"/>
        <dbReference type="ChEBI" id="CHEBI:15444"/>
        <dbReference type="ChEBI" id="CHEBI:43474"/>
        <dbReference type="ChEBI" id="CHEBI:58601"/>
        <dbReference type="EC" id="2.4.1.1"/>
    </reaction>
</comment>
<keyword evidence="2" id="KW-0663">Pyridoxal phosphate</keyword>
<proteinExistence type="inferred from homology"/>
<sequence>MMEYLQGRALNNAIGNLSIQDAYADALNKLGHELEDLSRHDVVFLVRFFGDVEVNPDGTPMWEAKACAEDFNLFQFNDGQYESAAQLNSRAQQICVVLYPGDATENGKLLRPKQQFFLCSASLRAAVQLNDTHPTLAIPELVRLLMDDEGLGWDEAWDVTTRTNAYTNHTVLSEEKWSQPVMLKLLPRHMEIIEEIDKRFLALINATRPDLGHKLPSMRILDHNPQKPVVTMANLCVVSSHAVSKPQQTFPQECDYLAWEQGVYCNLAANGDVNFYETLDNPAVGKKIGFATFVTGIVHGLQPVALMK</sequence>
<accession>A0A1R3GWT2</accession>
<dbReference type="OrthoDB" id="1724129at2759"/>
<dbReference type="EC" id="2.4.1.1" evidence="2"/>
<keyword evidence="2" id="KW-0328">Glycosyltransferase</keyword>
<keyword evidence="2" id="KW-0119">Carbohydrate metabolism</keyword>
<keyword evidence="2 3" id="KW-0808">Transferase</keyword>
<evidence type="ECO:0000256" key="1">
    <source>
        <dbReference type="ARBA" id="ARBA00006047"/>
    </source>
</evidence>
<dbReference type="Gene3D" id="3.40.50.2000">
    <property type="entry name" value="Glycogen Phosphorylase B"/>
    <property type="match status" value="3"/>
</dbReference>
<keyword evidence="4" id="KW-1185">Reference proteome</keyword>
<dbReference type="SUPFAM" id="SSF53756">
    <property type="entry name" value="UDP-Glycosyltransferase/glycogen phosphorylase"/>
    <property type="match status" value="1"/>
</dbReference>
<dbReference type="AlphaFoldDB" id="A0A1R3GWT2"/>
<dbReference type="EMBL" id="AWUE01021364">
    <property type="protein sequence ID" value="OMO62578.1"/>
    <property type="molecule type" value="Genomic_DNA"/>
</dbReference>
<dbReference type="Proteomes" id="UP000187203">
    <property type="component" value="Unassembled WGS sequence"/>
</dbReference>
<evidence type="ECO:0000313" key="4">
    <source>
        <dbReference type="Proteomes" id="UP000187203"/>
    </source>
</evidence>
<protein>
    <recommendedName>
        <fullName evidence="2">Alpha-1,4 glucan phosphorylase</fullName>
        <ecNumber evidence="2">2.4.1.1</ecNumber>
    </recommendedName>
</protein>
<comment type="caution">
    <text evidence="3">The sequence shown here is derived from an EMBL/GenBank/DDBJ whole genome shotgun (WGS) entry which is preliminary data.</text>
</comment>